<organism evidence="1 2">
    <name type="scientific">Macrostomum lignano</name>
    <dbReference type="NCBI Taxonomy" id="282301"/>
    <lineage>
        <taxon>Eukaryota</taxon>
        <taxon>Metazoa</taxon>
        <taxon>Spiralia</taxon>
        <taxon>Lophotrochozoa</taxon>
        <taxon>Platyhelminthes</taxon>
        <taxon>Rhabditophora</taxon>
        <taxon>Macrostomorpha</taxon>
        <taxon>Macrostomida</taxon>
        <taxon>Macrostomidae</taxon>
        <taxon>Macrostomum</taxon>
    </lineage>
</organism>
<name>A0A1I8FUL5_9PLAT</name>
<dbReference type="AlphaFoldDB" id="A0A1I8FUL5"/>
<keyword evidence="1" id="KW-1185">Reference proteome</keyword>
<evidence type="ECO:0000313" key="2">
    <source>
        <dbReference type="WBParaSite" id="maker-unitig_7911-snap-gene-0.4-mRNA-1"/>
    </source>
</evidence>
<dbReference type="GO" id="GO:0016887">
    <property type="term" value="F:ATP hydrolysis activity"/>
    <property type="evidence" value="ECO:0007669"/>
    <property type="project" value="InterPro"/>
</dbReference>
<dbReference type="Proteomes" id="UP000095280">
    <property type="component" value="Unplaced"/>
</dbReference>
<protein>
    <submittedName>
        <fullName evidence="2">Helicase C-terminal domain-containing protein</fullName>
    </submittedName>
</protein>
<accession>A0A1I8FUL5</accession>
<dbReference type="InterPro" id="IPR031248">
    <property type="entry name" value="RNF213"/>
</dbReference>
<dbReference type="GO" id="GO:0004842">
    <property type="term" value="F:ubiquitin-protein transferase activity"/>
    <property type="evidence" value="ECO:0007669"/>
    <property type="project" value="InterPro"/>
</dbReference>
<dbReference type="PANTHER" id="PTHR22605">
    <property type="entry name" value="RZ-TYPE DOMAIN-CONTAINING PROTEIN"/>
    <property type="match status" value="1"/>
</dbReference>
<evidence type="ECO:0000313" key="1">
    <source>
        <dbReference type="Proteomes" id="UP000095280"/>
    </source>
</evidence>
<dbReference type="PANTHER" id="PTHR22605:SF1">
    <property type="entry name" value="RZ-TYPE DOMAIN-CONTAINING PROTEIN"/>
    <property type="match status" value="1"/>
</dbReference>
<proteinExistence type="predicted"/>
<dbReference type="WBParaSite" id="maker-unitig_7911-snap-gene-0.4-mRNA-1">
    <property type="protein sequence ID" value="maker-unitig_7911-snap-gene-0.4-mRNA-1"/>
    <property type="gene ID" value="maker-unitig_7911-snap-gene-0.4"/>
</dbReference>
<reference evidence="2" key="1">
    <citation type="submission" date="2016-11" db="UniProtKB">
        <authorList>
            <consortium name="WormBaseParasite"/>
        </authorList>
    </citation>
    <scope>IDENTIFICATION</scope>
</reference>
<sequence>MNRAVHISRPDMTTEELLITGHRTSKTVRASVGGRIDKEEDMQKIAQACHEYFDSQVSVLMESLEDKSARHLMLITDTDRDLDLLAHVLQRKERPFRVLHGSAYDRDQLSEQFALRKLHEVMMCMRRANGIVVLFKDFELVYGIYNQCRYCRVAMGTQANKNCSVDDKFRCVVLVRADTLERVDRAFLNRFEKQTFGFGDVLSARAVARVEQLRDSFVAKATR</sequence>